<dbReference type="OrthoDB" id="2194466at2"/>
<keyword evidence="3" id="KW-1185">Reference proteome</keyword>
<evidence type="ECO:0000313" key="3">
    <source>
        <dbReference type="Proteomes" id="UP000480185"/>
    </source>
</evidence>
<dbReference type="Pfam" id="PF07761">
    <property type="entry name" value="DUF1617"/>
    <property type="match status" value="1"/>
</dbReference>
<proteinExistence type="predicted"/>
<gene>
    <name evidence="2" type="ORF">GH754_11905</name>
</gene>
<dbReference type="EMBL" id="WJNH01000007">
    <property type="protein sequence ID" value="MRG87012.1"/>
    <property type="molecule type" value="Genomic_DNA"/>
</dbReference>
<organism evidence="2 3">
    <name type="scientific">Salinibacillus xinjiangensis</name>
    <dbReference type="NCBI Taxonomy" id="1229268"/>
    <lineage>
        <taxon>Bacteria</taxon>
        <taxon>Bacillati</taxon>
        <taxon>Bacillota</taxon>
        <taxon>Bacilli</taxon>
        <taxon>Bacillales</taxon>
        <taxon>Bacillaceae</taxon>
        <taxon>Salinibacillus</taxon>
    </lineage>
</organism>
<reference evidence="2 3" key="1">
    <citation type="submission" date="2019-11" db="EMBL/GenBank/DDBJ databases">
        <authorList>
            <person name="Li J."/>
        </authorList>
    </citation>
    <scope>NUCLEOTIDE SEQUENCE [LARGE SCALE GENOMIC DNA]</scope>
    <source>
        <strain evidence="2 3">J4</strain>
    </source>
</reference>
<comment type="caution">
    <text evidence="2">The sequence shown here is derived from an EMBL/GenBank/DDBJ whole genome shotgun (WGS) entry which is preliminary data.</text>
</comment>
<evidence type="ECO:0000313" key="2">
    <source>
        <dbReference type="EMBL" id="MRG87012.1"/>
    </source>
</evidence>
<dbReference type="Proteomes" id="UP000480185">
    <property type="component" value="Unassembled WGS sequence"/>
</dbReference>
<dbReference type="AlphaFoldDB" id="A0A6G1X7U7"/>
<dbReference type="RefSeq" id="WP_153728905.1">
    <property type="nucleotide sequence ID" value="NZ_WJNH01000007.1"/>
</dbReference>
<protein>
    <submittedName>
        <fullName evidence="2">DUF1617 family protein</fullName>
    </submittedName>
</protein>
<feature type="coiled-coil region" evidence="1">
    <location>
        <begin position="34"/>
        <end position="89"/>
    </location>
</feature>
<evidence type="ECO:0000256" key="1">
    <source>
        <dbReference type="SAM" id="Coils"/>
    </source>
</evidence>
<sequence>MQVKIENGQLAQVSNLLFNLSLKGKQSRHRTKFIKLLNERVKEVEEQRIELAKEHSKVDEGGEPIINGNQFELKDVEEFQKELKELFDEEMVIEGGDYQGMLKTVQKVLEECDKEFSGQEAFTYDYICEQFENAE</sequence>
<accession>A0A6G1X7U7</accession>
<dbReference type="InterPro" id="IPR011675">
    <property type="entry name" value="DUF1617"/>
</dbReference>
<keyword evidence="1" id="KW-0175">Coiled coil</keyword>
<name>A0A6G1X7U7_9BACI</name>